<dbReference type="Pfam" id="PF08286">
    <property type="entry name" value="Spc24"/>
    <property type="match status" value="1"/>
</dbReference>
<dbReference type="Proteomes" id="UP000736335">
    <property type="component" value="Unassembled WGS sequence"/>
</dbReference>
<organism evidence="2 3">
    <name type="scientific">Thelephora terrestris</name>
    <dbReference type="NCBI Taxonomy" id="56493"/>
    <lineage>
        <taxon>Eukaryota</taxon>
        <taxon>Fungi</taxon>
        <taxon>Dikarya</taxon>
        <taxon>Basidiomycota</taxon>
        <taxon>Agaricomycotina</taxon>
        <taxon>Agaricomycetes</taxon>
        <taxon>Thelephorales</taxon>
        <taxon>Thelephoraceae</taxon>
        <taxon>Thelephora</taxon>
    </lineage>
</organism>
<keyword evidence="1" id="KW-0995">Kinetochore</keyword>
<dbReference type="OrthoDB" id="3344830at2759"/>
<evidence type="ECO:0000313" key="3">
    <source>
        <dbReference type="Proteomes" id="UP000736335"/>
    </source>
</evidence>
<dbReference type="AlphaFoldDB" id="A0A9P6HPL3"/>
<keyword evidence="1" id="KW-0539">Nucleus</keyword>
<comment type="subunit">
    <text evidence="1">Component of the NDC80 complex.</text>
</comment>
<dbReference type="GO" id="GO:0005634">
    <property type="term" value="C:nucleus"/>
    <property type="evidence" value="ECO:0007669"/>
    <property type="project" value="UniProtKB-SubCell"/>
</dbReference>
<keyword evidence="1" id="KW-0132">Cell division</keyword>
<keyword evidence="1" id="KW-0131">Cell cycle</keyword>
<keyword evidence="1" id="KW-0137">Centromere</keyword>
<dbReference type="InterPro" id="IPR013252">
    <property type="entry name" value="Ndc80_Spc24"/>
</dbReference>
<reference evidence="2" key="1">
    <citation type="journal article" date="2020" name="Nat. Commun.">
        <title>Large-scale genome sequencing of mycorrhizal fungi provides insights into the early evolution of symbiotic traits.</title>
        <authorList>
            <person name="Miyauchi S."/>
            <person name="Kiss E."/>
            <person name="Kuo A."/>
            <person name="Drula E."/>
            <person name="Kohler A."/>
            <person name="Sanchez-Garcia M."/>
            <person name="Morin E."/>
            <person name="Andreopoulos B."/>
            <person name="Barry K.W."/>
            <person name="Bonito G."/>
            <person name="Buee M."/>
            <person name="Carver A."/>
            <person name="Chen C."/>
            <person name="Cichocki N."/>
            <person name="Clum A."/>
            <person name="Culley D."/>
            <person name="Crous P.W."/>
            <person name="Fauchery L."/>
            <person name="Girlanda M."/>
            <person name="Hayes R.D."/>
            <person name="Keri Z."/>
            <person name="LaButti K."/>
            <person name="Lipzen A."/>
            <person name="Lombard V."/>
            <person name="Magnuson J."/>
            <person name="Maillard F."/>
            <person name="Murat C."/>
            <person name="Nolan M."/>
            <person name="Ohm R.A."/>
            <person name="Pangilinan J."/>
            <person name="Pereira M.F."/>
            <person name="Perotto S."/>
            <person name="Peter M."/>
            <person name="Pfister S."/>
            <person name="Riley R."/>
            <person name="Sitrit Y."/>
            <person name="Stielow J.B."/>
            <person name="Szollosi G."/>
            <person name="Zifcakova L."/>
            <person name="Stursova M."/>
            <person name="Spatafora J.W."/>
            <person name="Tedersoo L."/>
            <person name="Vaario L.M."/>
            <person name="Yamada A."/>
            <person name="Yan M."/>
            <person name="Wang P."/>
            <person name="Xu J."/>
            <person name="Bruns T."/>
            <person name="Baldrian P."/>
            <person name="Vilgalys R."/>
            <person name="Dunand C."/>
            <person name="Henrissat B."/>
            <person name="Grigoriev I.V."/>
            <person name="Hibbett D."/>
            <person name="Nagy L.G."/>
            <person name="Martin F.M."/>
        </authorList>
    </citation>
    <scope>NUCLEOTIDE SEQUENCE</scope>
    <source>
        <strain evidence="2">UH-Tt-Lm1</strain>
    </source>
</reference>
<comment type="similarity">
    <text evidence="1">Belongs to the SPC24 family.</text>
</comment>
<comment type="caution">
    <text evidence="2">The sequence shown here is derived from an EMBL/GenBank/DDBJ whole genome shotgun (WGS) entry which is preliminary data.</text>
</comment>
<name>A0A9P6HPL3_9AGAM</name>
<accession>A0A9P6HPL3</accession>
<evidence type="ECO:0000313" key="2">
    <source>
        <dbReference type="EMBL" id="KAF9792334.1"/>
    </source>
</evidence>
<dbReference type="GO" id="GO:0000776">
    <property type="term" value="C:kinetochore"/>
    <property type="evidence" value="ECO:0007669"/>
    <property type="project" value="UniProtKB-KW"/>
</dbReference>
<dbReference type="EMBL" id="WIUZ02000001">
    <property type="protein sequence ID" value="KAF9792334.1"/>
    <property type="molecule type" value="Genomic_DNA"/>
</dbReference>
<keyword evidence="3" id="KW-1185">Reference proteome</keyword>
<sequence length="188" mass="20811">MVDLHDAVQTLQTLRPVIVPDDDFMVVEALQQQIGNTQATRTKEVENINDKLKGLLRALEAAKISCSRPTSVPSARGHEKMINELDSSRRSHLKAIDSAEGILTAKESELGALKEKLKKLETKDVAKEVLEGLDSSALRLEIWRAMGFEPIVDSTGRLVKMIVRTRSGDVHCVEGKEDGQEVWKLAIS</sequence>
<proteinExistence type="inferred from homology"/>
<dbReference type="GO" id="GO:0051301">
    <property type="term" value="P:cell division"/>
    <property type="evidence" value="ECO:0007669"/>
    <property type="project" value="UniProtKB-UniRule"/>
</dbReference>
<protein>
    <recommendedName>
        <fullName evidence="1">Kinetochore protein Spc24</fullName>
    </recommendedName>
</protein>
<keyword evidence="1" id="KW-0158">Chromosome</keyword>
<keyword evidence="1" id="KW-0498">Mitosis</keyword>
<comment type="subcellular location">
    <subcellularLocation>
        <location evidence="1">Nucleus</location>
    </subcellularLocation>
    <subcellularLocation>
        <location evidence="1">Chromosome</location>
        <location evidence="1">Centromere</location>
        <location evidence="1">Kinetochore</location>
    </subcellularLocation>
</comment>
<reference evidence="2" key="2">
    <citation type="submission" date="2020-11" db="EMBL/GenBank/DDBJ databases">
        <authorList>
            <consortium name="DOE Joint Genome Institute"/>
            <person name="Kuo A."/>
            <person name="Miyauchi S."/>
            <person name="Kiss E."/>
            <person name="Drula E."/>
            <person name="Kohler A."/>
            <person name="Sanchez-Garcia M."/>
            <person name="Andreopoulos B."/>
            <person name="Barry K.W."/>
            <person name="Bonito G."/>
            <person name="Buee M."/>
            <person name="Carver A."/>
            <person name="Chen C."/>
            <person name="Cichocki N."/>
            <person name="Clum A."/>
            <person name="Culley D."/>
            <person name="Crous P.W."/>
            <person name="Fauchery L."/>
            <person name="Girlanda M."/>
            <person name="Hayes R."/>
            <person name="Keri Z."/>
            <person name="Labutti K."/>
            <person name="Lipzen A."/>
            <person name="Lombard V."/>
            <person name="Magnuson J."/>
            <person name="Maillard F."/>
            <person name="Morin E."/>
            <person name="Murat C."/>
            <person name="Nolan M."/>
            <person name="Ohm R."/>
            <person name="Pangilinan J."/>
            <person name="Pereira M."/>
            <person name="Perotto S."/>
            <person name="Peter M."/>
            <person name="Riley R."/>
            <person name="Sitrit Y."/>
            <person name="Stielow B."/>
            <person name="Szollosi G."/>
            <person name="Zifcakova L."/>
            <person name="Stursova M."/>
            <person name="Spatafora J.W."/>
            <person name="Tedersoo L."/>
            <person name="Vaario L.-M."/>
            <person name="Yamada A."/>
            <person name="Yan M."/>
            <person name="Wang P."/>
            <person name="Xu J."/>
            <person name="Bruns T."/>
            <person name="Baldrian P."/>
            <person name="Vilgalys R."/>
            <person name="Henrissat B."/>
            <person name="Grigoriev I.V."/>
            <person name="Hibbett D."/>
            <person name="Nagy L.G."/>
            <person name="Martin F.M."/>
        </authorList>
    </citation>
    <scope>NUCLEOTIDE SEQUENCE</scope>
    <source>
        <strain evidence="2">UH-Tt-Lm1</strain>
    </source>
</reference>
<gene>
    <name evidence="2" type="ORF">BJ322DRAFT_1016150</name>
</gene>
<comment type="function">
    <text evidence="1">Acts as a component of the essential kinetochore-associated NDC80 complex, which is required for chromosome segregation and spindle checkpoint activity.</text>
</comment>
<evidence type="ECO:0000256" key="1">
    <source>
        <dbReference type="RuleBase" id="RU368011"/>
    </source>
</evidence>